<dbReference type="RefSeq" id="WP_344084025.1">
    <property type="nucleotide sequence ID" value="NZ_BAAALS010000020.1"/>
</dbReference>
<proteinExistence type="inferred from homology"/>
<evidence type="ECO:0000256" key="4">
    <source>
        <dbReference type="ARBA" id="ARBA00022729"/>
    </source>
</evidence>
<reference evidence="8" key="1">
    <citation type="journal article" date="2019" name="Int. J. Syst. Evol. Microbiol.">
        <title>The Global Catalogue of Microorganisms (GCM) 10K type strain sequencing project: providing services to taxonomists for standard genome sequencing and annotation.</title>
        <authorList>
            <consortium name="The Broad Institute Genomics Platform"/>
            <consortium name="The Broad Institute Genome Sequencing Center for Infectious Disease"/>
            <person name="Wu L."/>
            <person name="Ma J."/>
        </authorList>
    </citation>
    <scope>NUCLEOTIDE SEQUENCE [LARGE SCALE GENOMIC DNA]</scope>
    <source>
        <strain evidence="8">JCM 13249</strain>
    </source>
</reference>
<protein>
    <submittedName>
        <fullName evidence="7">ABC transporter substrate-binding protein</fullName>
    </submittedName>
</protein>
<dbReference type="SUPFAM" id="SSF53807">
    <property type="entry name" value="Helical backbone' metal receptor"/>
    <property type="match status" value="1"/>
</dbReference>
<sequence>MWNANATARRGALVATVMLALLTAGCVDATNPPSSTARQPGGPGYPVRITHALGTTVIQAPPKRIVALSDGDLDALLLLGLQPVAVGETTGPDGGVNAWTAPLLTGDPVVLPAGDSGYNPDQVLGLNPDLVLAGAYGSIDSLYHRMAGVVPTTAYEVAKGADPWEVTVRQVAKAVGLVDKGEAVIRDTRAKLAAAKDAHPELAGTRFALGQMWTAASVGLLRSPADPSVRLLTDLGMTLTPAVASTTGATTPRSYPLAKLGALTRTDVLVLYFPDPSLRALLQGERAFARLDAVERGGFLALTREQYLALRLVTPLSIGYTVERLVPDLARAAAGSAR</sequence>
<comment type="similarity">
    <text evidence="2">Belongs to the bacterial solute-binding protein 8 family.</text>
</comment>
<feature type="domain" description="Fe/B12 periplasmic-binding" evidence="6">
    <location>
        <begin position="64"/>
        <end position="333"/>
    </location>
</feature>
<keyword evidence="4 5" id="KW-0732">Signal</keyword>
<dbReference type="PANTHER" id="PTHR30532">
    <property type="entry name" value="IRON III DICITRATE-BINDING PERIPLASMIC PROTEIN"/>
    <property type="match status" value="1"/>
</dbReference>
<evidence type="ECO:0000256" key="1">
    <source>
        <dbReference type="ARBA" id="ARBA00004196"/>
    </source>
</evidence>
<evidence type="ECO:0000256" key="2">
    <source>
        <dbReference type="ARBA" id="ARBA00008814"/>
    </source>
</evidence>
<keyword evidence="3" id="KW-0813">Transport</keyword>
<comment type="subcellular location">
    <subcellularLocation>
        <location evidence="1">Cell envelope</location>
    </subcellularLocation>
</comment>
<dbReference type="Gene3D" id="3.40.50.1980">
    <property type="entry name" value="Nitrogenase molybdenum iron protein domain"/>
    <property type="match status" value="2"/>
</dbReference>
<evidence type="ECO:0000256" key="3">
    <source>
        <dbReference type="ARBA" id="ARBA00022448"/>
    </source>
</evidence>
<evidence type="ECO:0000256" key="5">
    <source>
        <dbReference type="SAM" id="SignalP"/>
    </source>
</evidence>
<dbReference type="InterPro" id="IPR051313">
    <property type="entry name" value="Bact_iron-sidero_bind"/>
</dbReference>
<accession>A0ABP4X092</accession>
<comment type="caution">
    <text evidence="7">The sequence shown here is derived from an EMBL/GenBank/DDBJ whole genome shotgun (WGS) entry which is preliminary data.</text>
</comment>
<evidence type="ECO:0000259" key="6">
    <source>
        <dbReference type="PROSITE" id="PS50983"/>
    </source>
</evidence>
<keyword evidence="8" id="KW-1185">Reference proteome</keyword>
<feature type="chain" id="PRO_5047161226" evidence="5">
    <location>
        <begin position="30"/>
        <end position="338"/>
    </location>
</feature>
<evidence type="ECO:0000313" key="8">
    <source>
        <dbReference type="Proteomes" id="UP001500655"/>
    </source>
</evidence>
<gene>
    <name evidence="7" type="ORF">GCM10009681_39910</name>
</gene>
<feature type="signal peptide" evidence="5">
    <location>
        <begin position="1"/>
        <end position="29"/>
    </location>
</feature>
<organism evidence="7 8">
    <name type="scientific">Luedemannella helvata</name>
    <dbReference type="NCBI Taxonomy" id="349315"/>
    <lineage>
        <taxon>Bacteria</taxon>
        <taxon>Bacillati</taxon>
        <taxon>Actinomycetota</taxon>
        <taxon>Actinomycetes</taxon>
        <taxon>Micromonosporales</taxon>
        <taxon>Micromonosporaceae</taxon>
        <taxon>Luedemannella</taxon>
    </lineage>
</organism>
<dbReference type="PANTHER" id="PTHR30532:SF24">
    <property type="entry name" value="FERRIC ENTEROBACTIN-BINDING PERIPLASMIC PROTEIN FEPB"/>
    <property type="match status" value="1"/>
</dbReference>
<evidence type="ECO:0000313" key="7">
    <source>
        <dbReference type="EMBL" id="GAA1764841.1"/>
    </source>
</evidence>
<dbReference type="Proteomes" id="UP001500655">
    <property type="component" value="Unassembled WGS sequence"/>
</dbReference>
<name>A0ABP4X092_9ACTN</name>
<dbReference type="PROSITE" id="PS50983">
    <property type="entry name" value="FE_B12_PBP"/>
    <property type="match status" value="1"/>
</dbReference>
<dbReference type="InterPro" id="IPR002491">
    <property type="entry name" value="ABC_transptr_periplasmic_BD"/>
</dbReference>
<dbReference type="Pfam" id="PF01497">
    <property type="entry name" value="Peripla_BP_2"/>
    <property type="match status" value="1"/>
</dbReference>
<dbReference type="EMBL" id="BAAALS010000020">
    <property type="protein sequence ID" value="GAA1764841.1"/>
    <property type="molecule type" value="Genomic_DNA"/>
</dbReference>